<protein>
    <recommendedName>
        <fullName evidence="9">Methylenetetrahydrofolate reductase</fullName>
    </recommendedName>
</protein>
<dbReference type="SUPFAM" id="SSF51730">
    <property type="entry name" value="FAD-linked oxidoreductase"/>
    <property type="match status" value="1"/>
</dbReference>
<evidence type="ECO:0000256" key="2">
    <source>
        <dbReference type="ARBA" id="ARBA00004777"/>
    </source>
</evidence>
<dbReference type="KEGG" id="tom:BWR18_09840"/>
<dbReference type="Pfam" id="PF02219">
    <property type="entry name" value="MTHFR"/>
    <property type="match status" value="1"/>
</dbReference>
<dbReference type="Gene3D" id="3.20.20.220">
    <property type="match status" value="1"/>
</dbReference>
<reference evidence="10 11" key="1">
    <citation type="submission" date="2017-01" db="EMBL/GenBank/DDBJ databases">
        <title>Complete genome of Tateyamaria omphalii DOK1-4 isolated from seawater in Dokdo.</title>
        <authorList>
            <person name="Kim J.H."/>
            <person name="Chi W.-J."/>
        </authorList>
    </citation>
    <scope>NUCLEOTIDE SEQUENCE [LARGE SCALE GENOMIC DNA]</scope>
    <source>
        <strain evidence="10 11">DOK1-4</strain>
    </source>
</reference>
<sequence>MPTPDVALSFETFPPKSLDASFHLWDTVQALTPLNPRFVSVTYGAGGTTQSLTQEAAQTLRKTSGLPVAAHLTCTGQSRDDVLATAQRYAKSGVKDIVALRGDAPGGGSFAPHPDGFANSIDLIRALADMGQFTIRVGAYPDSHPDATSPQQNIDWLKAKLDAGASEAITQFFFEPDSFLRFRDACAAAGIIAPITPGIFPVANWSRAKKFAESCGTPIPVATATAFDRAEREDRAHLFALTHCADLCDTLISEGVDKLHFYTLNRPDLTLKVCRALGLVRPTQMRNVA</sequence>
<dbReference type="GO" id="GO:0035999">
    <property type="term" value="P:tetrahydrofolate interconversion"/>
    <property type="evidence" value="ECO:0007669"/>
    <property type="project" value="UniProtKB-UniPathway"/>
</dbReference>
<dbReference type="PANTHER" id="PTHR45754">
    <property type="entry name" value="METHYLENETETRAHYDROFOLATE REDUCTASE"/>
    <property type="match status" value="1"/>
</dbReference>
<gene>
    <name evidence="10" type="primary">metF</name>
    <name evidence="10" type="ORF">BWR18_09840</name>
</gene>
<dbReference type="InterPro" id="IPR029041">
    <property type="entry name" value="FAD-linked_oxidoreductase-like"/>
</dbReference>
<dbReference type="PANTHER" id="PTHR45754:SF3">
    <property type="entry name" value="METHYLENETETRAHYDROFOLATE REDUCTASE (NADPH)"/>
    <property type="match status" value="1"/>
</dbReference>
<proteinExistence type="inferred from homology"/>
<evidence type="ECO:0000256" key="5">
    <source>
        <dbReference type="ARBA" id="ARBA00022827"/>
    </source>
</evidence>
<organism evidence="10 11">
    <name type="scientific">Tateyamaria omphalii</name>
    <dbReference type="NCBI Taxonomy" id="299262"/>
    <lineage>
        <taxon>Bacteria</taxon>
        <taxon>Pseudomonadati</taxon>
        <taxon>Pseudomonadota</taxon>
        <taxon>Alphaproteobacteria</taxon>
        <taxon>Rhodobacterales</taxon>
        <taxon>Roseobacteraceae</taxon>
        <taxon>Tateyamaria</taxon>
    </lineage>
</organism>
<comment type="cofactor">
    <cofactor evidence="1 9">
        <name>FAD</name>
        <dbReference type="ChEBI" id="CHEBI:57692"/>
    </cofactor>
</comment>
<evidence type="ECO:0000256" key="7">
    <source>
        <dbReference type="ARBA" id="ARBA00034478"/>
    </source>
</evidence>
<comment type="pathway">
    <text evidence="7">Amino-acid biosynthesis; L-methionine biosynthesis via de novo pathway.</text>
</comment>
<dbReference type="InterPro" id="IPR003171">
    <property type="entry name" value="Mehydrof_redctse-like"/>
</dbReference>
<dbReference type="GO" id="GO:0009086">
    <property type="term" value="P:methionine biosynthetic process"/>
    <property type="evidence" value="ECO:0007669"/>
    <property type="project" value="TreeGrafter"/>
</dbReference>
<evidence type="ECO:0000256" key="1">
    <source>
        <dbReference type="ARBA" id="ARBA00001974"/>
    </source>
</evidence>
<evidence type="ECO:0000256" key="3">
    <source>
        <dbReference type="ARBA" id="ARBA00006743"/>
    </source>
</evidence>
<keyword evidence="4 9" id="KW-0285">Flavoprotein</keyword>
<evidence type="ECO:0000313" key="10">
    <source>
        <dbReference type="EMBL" id="APX11943.1"/>
    </source>
</evidence>
<evidence type="ECO:0000256" key="4">
    <source>
        <dbReference type="ARBA" id="ARBA00022630"/>
    </source>
</evidence>
<dbReference type="GO" id="GO:0005829">
    <property type="term" value="C:cytosol"/>
    <property type="evidence" value="ECO:0007669"/>
    <property type="project" value="TreeGrafter"/>
</dbReference>
<dbReference type="STRING" id="299262.BWR18_09840"/>
<keyword evidence="5 9" id="KW-0274">FAD</keyword>
<evidence type="ECO:0000256" key="8">
    <source>
        <dbReference type="ARBA" id="ARBA00048628"/>
    </source>
</evidence>
<keyword evidence="6 9" id="KW-0560">Oxidoreductase</keyword>
<comment type="pathway">
    <text evidence="2 9">One-carbon metabolism; tetrahydrofolate interconversion.</text>
</comment>
<dbReference type="EMBL" id="CP019312">
    <property type="protein sequence ID" value="APX11943.1"/>
    <property type="molecule type" value="Genomic_DNA"/>
</dbReference>
<dbReference type="RefSeq" id="WP_076627854.1">
    <property type="nucleotide sequence ID" value="NZ_CP019312.1"/>
</dbReference>
<dbReference type="Proteomes" id="UP000186336">
    <property type="component" value="Chromosome"/>
</dbReference>
<dbReference type="GO" id="GO:0106312">
    <property type="term" value="F:methylenetetrahydrofolate reductase (NADH) activity"/>
    <property type="evidence" value="ECO:0007669"/>
    <property type="project" value="UniProtKB-EC"/>
</dbReference>
<dbReference type="AlphaFoldDB" id="A0A1P8MVC2"/>
<comment type="similarity">
    <text evidence="3 9">Belongs to the methylenetetrahydrofolate reductase family.</text>
</comment>
<accession>A0A1P8MVC2</accession>
<evidence type="ECO:0000256" key="6">
    <source>
        <dbReference type="ARBA" id="ARBA00023002"/>
    </source>
</evidence>
<keyword evidence="11" id="KW-1185">Reference proteome</keyword>
<evidence type="ECO:0000313" key="11">
    <source>
        <dbReference type="Proteomes" id="UP000186336"/>
    </source>
</evidence>
<dbReference type="OrthoDB" id="9812555at2"/>
<name>A0A1P8MVC2_9RHOB</name>
<dbReference type="CDD" id="cd00537">
    <property type="entry name" value="MTHFR"/>
    <property type="match status" value="1"/>
</dbReference>
<comment type="catalytic activity">
    <reaction evidence="8">
        <text>(6S)-5-methyl-5,6,7,8-tetrahydrofolate + NAD(+) = (6R)-5,10-methylene-5,6,7,8-tetrahydrofolate + NADH + H(+)</text>
        <dbReference type="Rhea" id="RHEA:19821"/>
        <dbReference type="ChEBI" id="CHEBI:15378"/>
        <dbReference type="ChEBI" id="CHEBI:15636"/>
        <dbReference type="ChEBI" id="CHEBI:18608"/>
        <dbReference type="ChEBI" id="CHEBI:57540"/>
        <dbReference type="ChEBI" id="CHEBI:57945"/>
        <dbReference type="EC" id="1.5.1.54"/>
    </reaction>
    <physiologicalReaction direction="right-to-left" evidence="8">
        <dbReference type="Rhea" id="RHEA:19823"/>
    </physiologicalReaction>
</comment>
<dbReference type="UniPathway" id="UPA00193"/>
<evidence type="ECO:0000256" key="9">
    <source>
        <dbReference type="RuleBase" id="RU003862"/>
    </source>
</evidence>
<dbReference type="GO" id="GO:0071949">
    <property type="term" value="F:FAD binding"/>
    <property type="evidence" value="ECO:0007669"/>
    <property type="project" value="TreeGrafter"/>
</dbReference>